<reference evidence="3" key="1">
    <citation type="submission" date="2016-10" db="EMBL/GenBank/DDBJ databases">
        <authorList>
            <person name="Varghese N."/>
            <person name="Submissions S."/>
        </authorList>
    </citation>
    <scope>NUCLEOTIDE SEQUENCE [LARGE SCALE GENOMIC DNA]</scope>
    <source>
        <strain evidence="3">CGMCC 1.10121</strain>
    </source>
</reference>
<evidence type="ECO:0000256" key="1">
    <source>
        <dbReference type="SAM" id="Phobius"/>
    </source>
</evidence>
<dbReference type="Proteomes" id="UP000199126">
    <property type="component" value="Unassembled WGS sequence"/>
</dbReference>
<dbReference type="EMBL" id="FODV01000024">
    <property type="protein sequence ID" value="SEP23335.1"/>
    <property type="molecule type" value="Genomic_DNA"/>
</dbReference>
<protein>
    <submittedName>
        <fullName evidence="2">Uncharacterized protein</fullName>
    </submittedName>
</protein>
<proteinExistence type="predicted"/>
<name>A0A1H8W6Q3_9EURY</name>
<keyword evidence="1" id="KW-0472">Membrane</keyword>
<keyword evidence="3" id="KW-1185">Reference proteome</keyword>
<evidence type="ECO:0000313" key="3">
    <source>
        <dbReference type="Proteomes" id="UP000199126"/>
    </source>
</evidence>
<gene>
    <name evidence="2" type="ORF">SAMN04487948_12453</name>
</gene>
<keyword evidence="1" id="KW-1133">Transmembrane helix</keyword>
<feature type="transmembrane region" description="Helical" evidence="1">
    <location>
        <begin position="40"/>
        <end position="58"/>
    </location>
</feature>
<dbReference type="RefSeq" id="WP_089827634.1">
    <property type="nucleotide sequence ID" value="NZ_FODV01000024.1"/>
</dbReference>
<keyword evidence="1" id="KW-0812">Transmembrane</keyword>
<evidence type="ECO:0000313" key="2">
    <source>
        <dbReference type="EMBL" id="SEP23335.1"/>
    </source>
</evidence>
<dbReference type="AlphaFoldDB" id="A0A1H8W6Q3"/>
<accession>A0A1H8W6Q3</accession>
<sequence length="62" mass="6586">MDRTLRRLLGAFTALTLVVHLVLATLLVAHARYTGRDDGAKWALATLCGGLFGVAGYVRAGD</sequence>
<organism evidence="2 3">
    <name type="scientific">Halogranum amylolyticum</name>
    <dbReference type="NCBI Taxonomy" id="660520"/>
    <lineage>
        <taxon>Archaea</taxon>
        <taxon>Methanobacteriati</taxon>
        <taxon>Methanobacteriota</taxon>
        <taxon>Stenosarchaea group</taxon>
        <taxon>Halobacteria</taxon>
        <taxon>Halobacteriales</taxon>
        <taxon>Haloferacaceae</taxon>
    </lineage>
</organism>